<proteinExistence type="predicted"/>
<name>A0AAF0W3X9_DAUCS</name>
<sequence>MEVGKLKQVNLKIICFWKSQSPATEMKQEKKKRLKNRSKKHMNVIQQTKTMSKRLCNTSKKRMELSNRPMWHYILSFSFGF</sequence>
<organism evidence="2 3">
    <name type="scientific">Daucus carota subsp. sativus</name>
    <name type="common">Carrot</name>
    <dbReference type="NCBI Taxonomy" id="79200"/>
    <lineage>
        <taxon>Eukaryota</taxon>
        <taxon>Viridiplantae</taxon>
        <taxon>Streptophyta</taxon>
        <taxon>Embryophyta</taxon>
        <taxon>Tracheophyta</taxon>
        <taxon>Spermatophyta</taxon>
        <taxon>Magnoliopsida</taxon>
        <taxon>eudicotyledons</taxon>
        <taxon>Gunneridae</taxon>
        <taxon>Pentapetalae</taxon>
        <taxon>asterids</taxon>
        <taxon>campanulids</taxon>
        <taxon>Apiales</taxon>
        <taxon>Apiaceae</taxon>
        <taxon>Apioideae</taxon>
        <taxon>Scandiceae</taxon>
        <taxon>Daucinae</taxon>
        <taxon>Daucus</taxon>
        <taxon>Daucus sect. Daucus</taxon>
    </lineage>
</organism>
<feature type="compositionally biased region" description="Polar residues" evidence="1">
    <location>
        <begin position="44"/>
        <end position="53"/>
    </location>
</feature>
<accession>A0AAF0W3X9</accession>
<feature type="compositionally biased region" description="Basic residues" evidence="1">
    <location>
        <begin position="29"/>
        <end position="42"/>
    </location>
</feature>
<dbReference type="EMBL" id="CP093343">
    <property type="protein sequence ID" value="WOG81128.1"/>
    <property type="molecule type" value="Genomic_DNA"/>
</dbReference>
<protein>
    <submittedName>
        <fullName evidence="2">Uncharacterized protein</fullName>
    </submittedName>
</protein>
<dbReference type="AlphaFoldDB" id="A0AAF0W3X9"/>
<feature type="region of interest" description="Disordered" evidence="1">
    <location>
        <begin position="26"/>
        <end position="53"/>
    </location>
</feature>
<evidence type="ECO:0000313" key="2">
    <source>
        <dbReference type="EMBL" id="WOG81128.1"/>
    </source>
</evidence>
<keyword evidence="3" id="KW-1185">Reference proteome</keyword>
<dbReference type="Proteomes" id="UP000077755">
    <property type="component" value="Chromosome 1"/>
</dbReference>
<gene>
    <name evidence="2" type="ORF">DCAR_0100273</name>
</gene>
<reference evidence="2" key="2">
    <citation type="submission" date="2022-03" db="EMBL/GenBank/DDBJ databases">
        <title>Draft title - Genomic analysis of global carrot germplasm unveils the trajectory of domestication and the origin of high carotenoid orange carrot.</title>
        <authorList>
            <person name="Iorizzo M."/>
            <person name="Ellison S."/>
            <person name="Senalik D."/>
            <person name="Macko-Podgorni A."/>
            <person name="Grzebelus D."/>
            <person name="Bostan H."/>
            <person name="Rolling W."/>
            <person name="Curaba J."/>
            <person name="Simon P."/>
        </authorList>
    </citation>
    <scope>NUCLEOTIDE SEQUENCE</scope>
    <source>
        <tissue evidence="2">Leaf</tissue>
    </source>
</reference>
<evidence type="ECO:0000313" key="3">
    <source>
        <dbReference type="Proteomes" id="UP000077755"/>
    </source>
</evidence>
<evidence type="ECO:0000256" key="1">
    <source>
        <dbReference type="SAM" id="MobiDB-lite"/>
    </source>
</evidence>
<reference evidence="2" key="1">
    <citation type="journal article" date="2016" name="Nat. Genet.">
        <title>A high-quality carrot genome assembly provides new insights into carotenoid accumulation and asterid genome evolution.</title>
        <authorList>
            <person name="Iorizzo M."/>
            <person name="Ellison S."/>
            <person name="Senalik D."/>
            <person name="Zeng P."/>
            <person name="Satapoomin P."/>
            <person name="Huang J."/>
            <person name="Bowman M."/>
            <person name="Iovene M."/>
            <person name="Sanseverino W."/>
            <person name="Cavagnaro P."/>
            <person name="Yildiz M."/>
            <person name="Macko-Podgorni A."/>
            <person name="Moranska E."/>
            <person name="Grzebelus E."/>
            <person name="Grzebelus D."/>
            <person name="Ashrafi H."/>
            <person name="Zheng Z."/>
            <person name="Cheng S."/>
            <person name="Spooner D."/>
            <person name="Van Deynze A."/>
            <person name="Simon P."/>
        </authorList>
    </citation>
    <scope>NUCLEOTIDE SEQUENCE</scope>
    <source>
        <tissue evidence="2">Leaf</tissue>
    </source>
</reference>